<gene>
    <name evidence="1" type="ORF">ENL96_01020</name>
</gene>
<organism evidence="1">
    <name type="scientific">candidate division CPR3 bacterium</name>
    <dbReference type="NCBI Taxonomy" id="2268181"/>
    <lineage>
        <taxon>Bacteria</taxon>
        <taxon>Bacteria division CPR3</taxon>
    </lineage>
</organism>
<sequence length="210" mass="23823">MLKVINLNEALIKTTLINYLEQLYHDLYMVKIHYGKPSNIERSWAFPLLLVIDTSKLYSNLPYPVVLSTRPPDETVPAFALNPEDIIGVAFPRGVPAACEPEVSRILREAGWRICDPWSLPYIPPPRDGSPACMQRYGDNIRNNIVTGLPDLMMFTEKIWEEHLREGLIAPISAENLVKIFPRIPDKLGSAPLGIAEILLLMPLRRLTRQ</sequence>
<dbReference type="AlphaFoldDB" id="A0A7C5YXG1"/>
<reference evidence="1" key="1">
    <citation type="journal article" date="2020" name="mSystems">
        <title>Genome- and Community-Level Interaction Insights into Carbon Utilization and Element Cycling Functions of Hydrothermarchaeota in Hydrothermal Sediment.</title>
        <authorList>
            <person name="Zhou Z."/>
            <person name="Liu Y."/>
            <person name="Xu W."/>
            <person name="Pan J."/>
            <person name="Luo Z.H."/>
            <person name="Li M."/>
        </authorList>
    </citation>
    <scope>NUCLEOTIDE SEQUENCE [LARGE SCALE GENOMIC DNA]</scope>
    <source>
        <strain evidence="1">SpSt-1042</strain>
    </source>
</reference>
<comment type="caution">
    <text evidence="1">The sequence shown here is derived from an EMBL/GenBank/DDBJ whole genome shotgun (WGS) entry which is preliminary data.</text>
</comment>
<protein>
    <submittedName>
        <fullName evidence="1">Uncharacterized protein</fullName>
    </submittedName>
</protein>
<name>A0A7C5YXG1_UNCC3</name>
<accession>A0A7C5YXG1</accession>
<dbReference type="EMBL" id="DRVY01000031">
    <property type="protein sequence ID" value="HHR92081.1"/>
    <property type="molecule type" value="Genomic_DNA"/>
</dbReference>
<proteinExistence type="predicted"/>
<evidence type="ECO:0000313" key="1">
    <source>
        <dbReference type="EMBL" id="HHR92081.1"/>
    </source>
</evidence>